<dbReference type="Gene3D" id="3.30.450.330">
    <property type="match status" value="1"/>
</dbReference>
<dbReference type="Pfam" id="PF00905">
    <property type="entry name" value="Transpeptidase"/>
    <property type="match status" value="1"/>
</dbReference>
<dbReference type="Gene3D" id="3.40.710.10">
    <property type="entry name" value="DD-peptidase/beta-lactamase superfamily"/>
    <property type="match status" value="1"/>
</dbReference>
<feature type="domain" description="Penicillin-binding protein transpeptidase" evidence="4">
    <location>
        <begin position="249"/>
        <end position="553"/>
    </location>
</feature>
<dbReference type="InterPro" id="IPR036138">
    <property type="entry name" value="PBP_dimer_sf"/>
</dbReference>
<dbReference type="InterPro" id="IPR001460">
    <property type="entry name" value="PCN-bd_Tpept"/>
</dbReference>
<accession>A0A2M7D6U8</accession>
<dbReference type="SUPFAM" id="SSF56519">
    <property type="entry name" value="Penicillin binding protein dimerisation domain"/>
    <property type="match status" value="1"/>
</dbReference>
<evidence type="ECO:0008006" key="8">
    <source>
        <dbReference type="Google" id="ProtNLM"/>
    </source>
</evidence>
<feature type="domain" description="Penicillin-binding protein dimerisation" evidence="5">
    <location>
        <begin position="55"/>
        <end position="203"/>
    </location>
</feature>
<dbReference type="InterPro" id="IPR005311">
    <property type="entry name" value="PBP_dimer"/>
</dbReference>
<keyword evidence="3" id="KW-0812">Transmembrane</keyword>
<reference evidence="7" key="1">
    <citation type="submission" date="2017-09" db="EMBL/GenBank/DDBJ databases">
        <title>Depth-based differentiation of microbial function through sediment-hosted aquifers and enrichment of novel symbionts in the deep terrestrial subsurface.</title>
        <authorList>
            <person name="Probst A.J."/>
            <person name="Ladd B."/>
            <person name="Jarett J.K."/>
            <person name="Geller-Mcgrath D.E."/>
            <person name="Sieber C.M.K."/>
            <person name="Emerson J.B."/>
            <person name="Anantharaman K."/>
            <person name="Thomas B.C."/>
            <person name="Malmstrom R."/>
            <person name="Stieglmeier M."/>
            <person name="Klingl A."/>
            <person name="Woyke T."/>
            <person name="Ryan C.M."/>
            <person name="Banfield J.F."/>
        </authorList>
    </citation>
    <scope>NUCLEOTIDE SEQUENCE [LARGE SCALE GENOMIC DNA]</scope>
</reference>
<feature type="transmembrane region" description="Helical" evidence="3">
    <location>
        <begin position="12"/>
        <end position="34"/>
    </location>
</feature>
<protein>
    <recommendedName>
        <fullName evidence="8">Peptidoglycan glycosyltransferase</fullName>
    </recommendedName>
</protein>
<keyword evidence="3" id="KW-1133">Transmembrane helix</keyword>
<dbReference type="Gene3D" id="3.90.1310.10">
    <property type="entry name" value="Penicillin-binding protein 2a (Domain 2)"/>
    <property type="match status" value="1"/>
</dbReference>
<dbReference type="GO" id="GO:0071555">
    <property type="term" value="P:cell wall organization"/>
    <property type="evidence" value="ECO:0007669"/>
    <property type="project" value="TreeGrafter"/>
</dbReference>
<dbReference type="InterPro" id="IPR050515">
    <property type="entry name" value="Beta-lactam/transpept"/>
</dbReference>
<dbReference type="GO" id="GO:0005886">
    <property type="term" value="C:plasma membrane"/>
    <property type="evidence" value="ECO:0007669"/>
    <property type="project" value="TreeGrafter"/>
</dbReference>
<sequence length="567" mass="63324">MSKKFANSRYYLLFVLILVVAGCILVRLFSLQIIKHNFYTALAQGQHEVLAKLIPHRGEIFIQEKGLWHPLAVNRNYKTAFLVPREVADKDEVAGQLAPILNMPVDKILEKLKDSEDPYEPLVSKLSDETADKIKNLNLKGVHLTDEEWRWYPQGSLASHVLGFVGARDNEKIGQYGLEQYYETELAGKSGLLKSEKDALGRWLLMGDYTLEPADNGDQLYLTLDQNIQYMLEQKMKSLDEKWQVSGSCAIVMEPKTGAILAMAGWPDFDPNEYQKASDVKSFLNPCIQERYEPGSVFKPVVMAAGLDTNKVTPDMTYTDTGSVQIGSYTIKNSQEKVYGLSSMTRVLEKSINTGAIFVQRLIGGEVFKNYIEAFGFDQVSGIDLANEATGNLSNIRENREINYATAAFGQGVSVTPLQMISAIAAIANEGKLMRPYVVEKVVEPNGQEKITQPQVTRQVITPQVANKLTAMLVSTVRNGYDKIKVKDYFIAGKTGTAQIPSEGLRGYSNETIHTFVGYAPAYNPKFIILLKIDKPRGIEFASESLAPVFGELAQYLFNYYQIPPEE</sequence>
<dbReference type="SUPFAM" id="SSF56601">
    <property type="entry name" value="beta-lactamase/transpeptidase-like"/>
    <property type="match status" value="1"/>
</dbReference>
<evidence type="ECO:0000256" key="2">
    <source>
        <dbReference type="ARBA" id="ARBA00023136"/>
    </source>
</evidence>
<dbReference type="PANTHER" id="PTHR30627">
    <property type="entry name" value="PEPTIDOGLYCAN D,D-TRANSPEPTIDASE"/>
    <property type="match status" value="1"/>
</dbReference>
<evidence type="ECO:0000256" key="3">
    <source>
        <dbReference type="SAM" id="Phobius"/>
    </source>
</evidence>
<evidence type="ECO:0000313" key="7">
    <source>
        <dbReference type="Proteomes" id="UP000229247"/>
    </source>
</evidence>
<proteinExistence type="predicted"/>
<evidence type="ECO:0000256" key="1">
    <source>
        <dbReference type="ARBA" id="ARBA00004370"/>
    </source>
</evidence>
<dbReference type="EMBL" id="PEUE01000008">
    <property type="protein sequence ID" value="PIV38757.1"/>
    <property type="molecule type" value="Genomic_DNA"/>
</dbReference>
<comment type="subcellular location">
    <subcellularLocation>
        <location evidence="1">Membrane</location>
    </subcellularLocation>
</comment>
<name>A0A2M7D6U8_9BACT</name>
<organism evidence="6 7">
    <name type="scientific">Candidatus Portnoybacteria bacterium CG02_land_8_20_14_3_00_45_8</name>
    <dbReference type="NCBI Taxonomy" id="1974807"/>
    <lineage>
        <taxon>Bacteria</taxon>
        <taxon>Candidatus Portnoyibacteriota</taxon>
    </lineage>
</organism>
<keyword evidence="2 3" id="KW-0472">Membrane</keyword>
<dbReference type="InterPro" id="IPR012338">
    <property type="entry name" value="Beta-lactam/transpept-like"/>
</dbReference>
<dbReference type="AlphaFoldDB" id="A0A2M7D6U8"/>
<dbReference type="PANTHER" id="PTHR30627:SF1">
    <property type="entry name" value="PEPTIDOGLYCAN D,D-TRANSPEPTIDASE FTSI"/>
    <property type="match status" value="1"/>
</dbReference>
<evidence type="ECO:0000313" key="6">
    <source>
        <dbReference type="EMBL" id="PIV38757.1"/>
    </source>
</evidence>
<dbReference type="Pfam" id="PF03717">
    <property type="entry name" value="PBP_dimer"/>
    <property type="match status" value="1"/>
</dbReference>
<dbReference type="Proteomes" id="UP000229247">
    <property type="component" value="Unassembled WGS sequence"/>
</dbReference>
<gene>
    <name evidence="6" type="ORF">COS30_00355</name>
</gene>
<evidence type="ECO:0000259" key="5">
    <source>
        <dbReference type="Pfam" id="PF03717"/>
    </source>
</evidence>
<dbReference type="PROSITE" id="PS51257">
    <property type="entry name" value="PROKAR_LIPOPROTEIN"/>
    <property type="match status" value="1"/>
</dbReference>
<evidence type="ECO:0000259" key="4">
    <source>
        <dbReference type="Pfam" id="PF00905"/>
    </source>
</evidence>
<dbReference type="GO" id="GO:0008658">
    <property type="term" value="F:penicillin binding"/>
    <property type="evidence" value="ECO:0007669"/>
    <property type="project" value="InterPro"/>
</dbReference>
<comment type="caution">
    <text evidence="6">The sequence shown here is derived from an EMBL/GenBank/DDBJ whole genome shotgun (WGS) entry which is preliminary data.</text>
</comment>